<reference evidence="2" key="1">
    <citation type="journal article" date="2021" name="Proc. Natl. Acad. Sci. U.S.A.">
        <title>A Catalog of Tens of Thousands of Viruses from Human Metagenomes Reveals Hidden Associations with Chronic Diseases.</title>
        <authorList>
            <person name="Tisza M.J."/>
            <person name="Buck C.B."/>
        </authorList>
    </citation>
    <scope>NUCLEOTIDE SEQUENCE</scope>
    <source>
        <strain evidence="2">CtEkS11</strain>
    </source>
</reference>
<name>A0A8S5R523_9CAUD</name>
<accession>A0A8S5R523</accession>
<dbReference type="EMBL" id="BK015807">
    <property type="protein sequence ID" value="DAE26084.1"/>
    <property type="molecule type" value="Genomic_DNA"/>
</dbReference>
<feature type="transmembrane region" description="Helical" evidence="1">
    <location>
        <begin position="12"/>
        <end position="32"/>
    </location>
</feature>
<protein>
    <submittedName>
        <fullName evidence="2">Uncharacterized protein</fullName>
    </submittedName>
</protein>
<proteinExistence type="predicted"/>
<organism evidence="2">
    <name type="scientific">Siphoviridae sp. ctEkS11</name>
    <dbReference type="NCBI Taxonomy" id="2827272"/>
    <lineage>
        <taxon>Viruses</taxon>
        <taxon>Duplodnaviria</taxon>
        <taxon>Heunggongvirae</taxon>
        <taxon>Uroviricota</taxon>
        <taxon>Caudoviricetes</taxon>
    </lineage>
</organism>
<keyword evidence="1" id="KW-0472">Membrane</keyword>
<keyword evidence="1" id="KW-0812">Transmembrane</keyword>
<sequence>MGSFTLSSPSQTLTFAFMAAYTTCIYCSLSMIRDPNHCSEFNLCYIMSI</sequence>
<evidence type="ECO:0000256" key="1">
    <source>
        <dbReference type="SAM" id="Phobius"/>
    </source>
</evidence>
<keyword evidence="1" id="KW-1133">Transmembrane helix</keyword>
<evidence type="ECO:0000313" key="2">
    <source>
        <dbReference type="EMBL" id="DAE26084.1"/>
    </source>
</evidence>